<protein>
    <submittedName>
        <fullName evidence="2">Uncharacterized protein</fullName>
    </submittedName>
</protein>
<accession>A0A9P9FGN9</accession>
<feature type="compositionally biased region" description="Polar residues" evidence="1">
    <location>
        <begin position="193"/>
        <end position="202"/>
    </location>
</feature>
<evidence type="ECO:0000313" key="3">
    <source>
        <dbReference type="Proteomes" id="UP000738349"/>
    </source>
</evidence>
<feature type="region of interest" description="Disordered" evidence="1">
    <location>
        <begin position="21"/>
        <end position="42"/>
    </location>
</feature>
<feature type="compositionally biased region" description="Polar residues" evidence="1">
    <location>
        <begin position="158"/>
        <end position="174"/>
    </location>
</feature>
<name>A0A9P9FGN9_9HYPO</name>
<comment type="caution">
    <text evidence="2">The sequence shown here is derived from an EMBL/GenBank/DDBJ whole genome shotgun (WGS) entry which is preliminary data.</text>
</comment>
<keyword evidence="3" id="KW-1185">Reference proteome</keyword>
<feature type="region of interest" description="Disordered" evidence="1">
    <location>
        <begin position="158"/>
        <end position="212"/>
    </location>
</feature>
<sequence length="212" mass="22951">MSTRHAAGIFVRMMAVSRQGVSHSVTQSPSHSPRPPFLKGRQRGECTSTLARFVHWLALRQPIHDPSGVLRSCVQCSTLHYSNSLTHPLPSIHTLHPSPTTHSSTRCVQSVPSHIHPSMCTMPSTNNPASSSLISSPLAVSEIGTMVFPYPLFPTPGASSNQMPTKGPGQTSLSAEKLEGDKFPPPKPLLTRQIPQTAQASSRRARTVQWPA</sequence>
<dbReference type="Proteomes" id="UP000738349">
    <property type="component" value="Unassembled WGS sequence"/>
</dbReference>
<reference evidence="2" key="1">
    <citation type="journal article" date="2021" name="Nat. Commun.">
        <title>Genetic determinants of endophytism in the Arabidopsis root mycobiome.</title>
        <authorList>
            <person name="Mesny F."/>
            <person name="Miyauchi S."/>
            <person name="Thiergart T."/>
            <person name="Pickel B."/>
            <person name="Atanasova L."/>
            <person name="Karlsson M."/>
            <person name="Huettel B."/>
            <person name="Barry K.W."/>
            <person name="Haridas S."/>
            <person name="Chen C."/>
            <person name="Bauer D."/>
            <person name="Andreopoulos W."/>
            <person name="Pangilinan J."/>
            <person name="LaButti K."/>
            <person name="Riley R."/>
            <person name="Lipzen A."/>
            <person name="Clum A."/>
            <person name="Drula E."/>
            <person name="Henrissat B."/>
            <person name="Kohler A."/>
            <person name="Grigoriev I.V."/>
            <person name="Martin F.M."/>
            <person name="Hacquard S."/>
        </authorList>
    </citation>
    <scope>NUCLEOTIDE SEQUENCE</scope>
    <source>
        <strain evidence="2">MPI-CAGE-AT-0147</strain>
    </source>
</reference>
<evidence type="ECO:0000313" key="2">
    <source>
        <dbReference type="EMBL" id="KAH7161344.1"/>
    </source>
</evidence>
<evidence type="ECO:0000256" key="1">
    <source>
        <dbReference type="SAM" id="MobiDB-lite"/>
    </source>
</evidence>
<proteinExistence type="predicted"/>
<dbReference type="EMBL" id="JAGMUV010000004">
    <property type="protein sequence ID" value="KAH7161344.1"/>
    <property type="molecule type" value="Genomic_DNA"/>
</dbReference>
<gene>
    <name evidence="2" type="ORF">EDB81DRAFT_342429</name>
</gene>
<organism evidence="2 3">
    <name type="scientific">Dactylonectria macrodidyma</name>
    <dbReference type="NCBI Taxonomy" id="307937"/>
    <lineage>
        <taxon>Eukaryota</taxon>
        <taxon>Fungi</taxon>
        <taxon>Dikarya</taxon>
        <taxon>Ascomycota</taxon>
        <taxon>Pezizomycotina</taxon>
        <taxon>Sordariomycetes</taxon>
        <taxon>Hypocreomycetidae</taxon>
        <taxon>Hypocreales</taxon>
        <taxon>Nectriaceae</taxon>
        <taxon>Dactylonectria</taxon>
    </lineage>
</organism>
<dbReference type="AlphaFoldDB" id="A0A9P9FGN9"/>
<feature type="compositionally biased region" description="Polar residues" evidence="1">
    <location>
        <begin position="21"/>
        <end position="31"/>
    </location>
</feature>